<keyword evidence="1" id="KW-1133">Transmembrane helix</keyword>
<keyword evidence="1" id="KW-0812">Transmembrane</keyword>
<proteinExistence type="predicted"/>
<dbReference type="AlphaFoldDB" id="A0A2U3AQG3"/>
<keyword evidence="1" id="KW-0472">Membrane</keyword>
<name>A0A2U3AQG3_9BACL</name>
<dbReference type="EMBL" id="QFVR01000001">
    <property type="protein sequence ID" value="PWI26783.1"/>
    <property type="molecule type" value="Genomic_DNA"/>
</dbReference>
<reference evidence="2 3" key="1">
    <citation type="submission" date="2018-05" db="EMBL/GenBank/DDBJ databases">
        <title>Kurthia sibirica genome sequence.</title>
        <authorList>
            <person name="Maclea K.S."/>
            <person name="Goen A.E."/>
        </authorList>
    </citation>
    <scope>NUCLEOTIDE SEQUENCE [LARGE SCALE GENOMIC DNA]</scope>
    <source>
        <strain evidence="2 3">ATCC 49154</strain>
    </source>
</reference>
<protein>
    <submittedName>
        <fullName evidence="2">Uncharacterized protein</fullName>
    </submittedName>
</protein>
<comment type="caution">
    <text evidence="2">The sequence shown here is derived from an EMBL/GenBank/DDBJ whole genome shotgun (WGS) entry which is preliminary data.</text>
</comment>
<evidence type="ECO:0000256" key="1">
    <source>
        <dbReference type="SAM" id="Phobius"/>
    </source>
</evidence>
<dbReference type="Proteomes" id="UP000245938">
    <property type="component" value="Unassembled WGS sequence"/>
</dbReference>
<gene>
    <name evidence="2" type="ORF">DEX24_00345</name>
</gene>
<feature type="transmembrane region" description="Helical" evidence="1">
    <location>
        <begin position="12"/>
        <end position="29"/>
    </location>
</feature>
<keyword evidence="3" id="KW-1185">Reference proteome</keyword>
<evidence type="ECO:0000313" key="3">
    <source>
        <dbReference type="Proteomes" id="UP000245938"/>
    </source>
</evidence>
<evidence type="ECO:0000313" key="2">
    <source>
        <dbReference type="EMBL" id="PWI26783.1"/>
    </source>
</evidence>
<sequence>MYNGIFRNRKSEIVIFFVFYALRNAIFYLNTKKNNKFFSLETLAITEFSNRAKIKISVSYCVENVINDTINFVQEMKKVVF</sequence>
<organism evidence="2 3">
    <name type="scientific">Kurthia sibirica</name>
    <dbReference type="NCBI Taxonomy" id="202750"/>
    <lineage>
        <taxon>Bacteria</taxon>
        <taxon>Bacillati</taxon>
        <taxon>Bacillota</taxon>
        <taxon>Bacilli</taxon>
        <taxon>Bacillales</taxon>
        <taxon>Caryophanaceae</taxon>
        <taxon>Kurthia</taxon>
    </lineage>
</organism>
<accession>A0A2U3AQG3</accession>